<proteinExistence type="predicted"/>
<organism evidence="6 7">
    <name type="scientific">Haloplanus vescus</name>
    <dbReference type="NCBI Taxonomy" id="555874"/>
    <lineage>
        <taxon>Archaea</taxon>
        <taxon>Methanobacteriati</taxon>
        <taxon>Methanobacteriota</taxon>
        <taxon>Stenosarchaea group</taxon>
        <taxon>Halobacteria</taxon>
        <taxon>Halobacteriales</taxon>
        <taxon>Haloferacaceae</taxon>
        <taxon>Haloplanus</taxon>
    </lineage>
</organism>
<evidence type="ECO:0000313" key="6">
    <source>
        <dbReference type="EMBL" id="SDZ92727.1"/>
    </source>
</evidence>
<dbReference type="InterPro" id="IPR011010">
    <property type="entry name" value="DNA_brk_join_enz"/>
</dbReference>
<name>A0A1H3X023_9EURY</name>
<dbReference type="RefSeq" id="WP_218124058.1">
    <property type="nucleotide sequence ID" value="NZ_FNQT01000001.1"/>
</dbReference>
<dbReference type="InterPro" id="IPR050090">
    <property type="entry name" value="Tyrosine_recombinase_XerCD"/>
</dbReference>
<dbReference type="AlphaFoldDB" id="A0A1H3X023"/>
<keyword evidence="2" id="KW-0233">DNA recombination</keyword>
<dbReference type="PROSITE" id="PS51898">
    <property type="entry name" value="TYR_RECOMBINASE"/>
    <property type="match status" value="1"/>
</dbReference>
<accession>A0A1H3X023</accession>
<dbReference type="InterPro" id="IPR013762">
    <property type="entry name" value="Integrase-like_cat_sf"/>
</dbReference>
<reference evidence="6 7" key="1">
    <citation type="submission" date="2016-10" db="EMBL/GenBank/DDBJ databases">
        <authorList>
            <person name="de Groot N.N."/>
        </authorList>
    </citation>
    <scope>NUCLEOTIDE SEQUENCE [LARGE SCALE GENOMIC DNA]</scope>
    <source>
        <strain evidence="6 7">CGMCC 1.8712</strain>
    </source>
</reference>
<dbReference type="GO" id="GO:0015074">
    <property type="term" value="P:DNA integration"/>
    <property type="evidence" value="ECO:0007669"/>
    <property type="project" value="InterPro"/>
</dbReference>
<dbReference type="InterPro" id="IPR010998">
    <property type="entry name" value="Integrase_recombinase_N"/>
</dbReference>
<keyword evidence="1 3" id="KW-0238">DNA-binding</keyword>
<feature type="domain" description="Core-binding (CB)" evidence="5">
    <location>
        <begin position="40"/>
        <end position="128"/>
    </location>
</feature>
<dbReference type="PROSITE" id="PS51900">
    <property type="entry name" value="CB"/>
    <property type="match status" value="1"/>
</dbReference>
<dbReference type="Proteomes" id="UP000236755">
    <property type="component" value="Unassembled WGS sequence"/>
</dbReference>
<evidence type="ECO:0000259" key="5">
    <source>
        <dbReference type="PROSITE" id="PS51900"/>
    </source>
</evidence>
<keyword evidence="7" id="KW-1185">Reference proteome</keyword>
<dbReference type="Gene3D" id="1.10.150.130">
    <property type="match status" value="1"/>
</dbReference>
<evidence type="ECO:0000256" key="3">
    <source>
        <dbReference type="PROSITE-ProRule" id="PRU01248"/>
    </source>
</evidence>
<protein>
    <submittedName>
        <fullName evidence="6">Integrase/recombinase XerD</fullName>
    </submittedName>
</protein>
<dbReference type="GO" id="GO:0003677">
    <property type="term" value="F:DNA binding"/>
    <property type="evidence" value="ECO:0007669"/>
    <property type="project" value="UniProtKB-UniRule"/>
</dbReference>
<dbReference type="GO" id="GO:0006310">
    <property type="term" value="P:DNA recombination"/>
    <property type="evidence" value="ECO:0007669"/>
    <property type="project" value="UniProtKB-KW"/>
</dbReference>
<gene>
    <name evidence="6" type="ORF">SAMN04488065_1266</name>
</gene>
<evidence type="ECO:0000313" key="7">
    <source>
        <dbReference type="Proteomes" id="UP000236755"/>
    </source>
</evidence>
<dbReference type="SUPFAM" id="SSF56349">
    <property type="entry name" value="DNA breaking-rejoining enzymes"/>
    <property type="match status" value="1"/>
</dbReference>
<sequence length="379" mass="44368">MSNNTDDAATPPQRAEIRQTFADAFDRSADPLKEFSDDSYGLYDPLEYFIETALQNRESVSSEETIKVYRLTYRQWREHMASMDRHFACPSPEHVASFIEWRRDVHGNARSTIAGKLNRLSQAYQLWQSDEAFPHPPDYNPFELAQETTDLGENPDKEFPNLSLEELREVFSGIENLKRRAVIGLQLKLGARAGEVCNIRIEDLDIDHSELQSQYDKLGTHAALGEHSDVLYIPHDRDGNKSSNPRLLPVDDELRWLLLRYLLVRPNVGEPWLFLSERTYTQLRSKGVNDLWKREFHPEYAETEDTQAITSHFGRHWFSSHWRLNVGLDREHVQYMRGDRVAPLDDFPDAIDDYLHPNYAHIERQYRASIFKLRLEMQY</sequence>
<dbReference type="OrthoDB" id="210067at2157"/>
<evidence type="ECO:0000256" key="1">
    <source>
        <dbReference type="ARBA" id="ARBA00023125"/>
    </source>
</evidence>
<dbReference type="InterPro" id="IPR002104">
    <property type="entry name" value="Integrase_catalytic"/>
</dbReference>
<dbReference type="CDD" id="cd00397">
    <property type="entry name" value="DNA_BRE_C"/>
    <property type="match status" value="1"/>
</dbReference>
<dbReference type="InterPro" id="IPR044068">
    <property type="entry name" value="CB"/>
</dbReference>
<feature type="domain" description="Tyr recombinase" evidence="4">
    <location>
        <begin position="157"/>
        <end position="367"/>
    </location>
</feature>
<dbReference type="PANTHER" id="PTHR30349">
    <property type="entry name" value="PHAGE INTEGRASE-RELATED"/>
    <property type="match status" value="1"/>
</dbReference>
<dbReference type="PANTHER" id="PTHR30349:SF92">
    <property type="entry name" value="SITE-SPECIFIC RECOMBINASE"/>
    <property type="match status" value="1"/>
</dbReference>
<dbReference type="STRING" id="555874.SAMN04488065_1266"/>
<dbReference type="EMBL" id="FNQT01000001">
    <property type="protein sequence ID" value="SDZ92727.1"/>
    <property type="molecule type" value="Genomic_DNA"/>
</dbReference>
<dbReference type="Pfam" id="PF00589">
    <property type="entry name" value="Phage_integrase"/>
    <property type="match status" value="1"/>
</dbReference>
<dbReference type="Gene3D" id="1.10.443.10">
    <property type="entry name" value="Intergrase catalytic core"/>
    <property type="match status" value="1"/>
</dbReference>
<evidence type="ECO:0000259" key="4">
    <source>
        <dbReference type="PROSITE" id="PS51898"/>
    </source>
</evidence>
<evidence type="ECO:0000256" key="2">
    <source>
        <dbReference type="ARBA" id="ARBA00023172"/>
    </source>
</evidence>